<dbReference type="OrthoDB" id="1734147at2759"/>
<gene>
    <name evidence="1" type="ORF">PHAVU_004G080500g</name>
</gene>
<dbReference type="PhylomeDB" id="V7C0Z9"/>
<protein>
    <submittedName>
        <fullName evidence="1">Uncharacterized protein</fullName>
    </submittedName>
</protein>
<evidence type="ECO:0000313" key="2">
    <source>
        <dbReference type="Proteomes" id="UP000000226"/>
    </source>
</evidence>
<dbReference type="EMBL" id="CM002291">
    <property type="protein sequence ID" value="ESW23842.1"/>
    <property type="molecule type" value="Genomic_DNA"/>
</dbReference>
<evidence type="ECO:0000313" key="1">
    <source>
        <dbReference type="EMBL" id="ESW23842.1"/>
    </source>
</evidence>
<keyword evidence="2" id="KW-1185">Reference proteome</keyword>
<dbReference type="Proteomes" id="UP000000226">
    <property type="component" value="Chromosome 4"/>
</dbReference>
<organism evidence="1 2">
    <name type="scientific">Phaseolus vulgaris</name>
    <name type="common">Kidney bean</name>
    <name type="synonym">French bean</name>
    <dbReference type="NCBI Taxonomy" id="3885"/>
    <lineage>
        <taxon>Eukaryota</taxon>
        <taxon>Viridiplantae</taxon>
        <taxon>Streptophyta</taxon>
        <taxon>Embryophyta</taxon>
        <taxon>Tracheophyta</taxon>
        <taxon>Spermatophyta</taxon>
        <taxon>Magnoliopsida</taxon>
        <taxon>eudicotyledons</taxon>
        <taxon>Gunneridae</taxon>
        <taxon>Pentapetalae</taxon>
        <taxon>rosids</taxon>
        <taxon>fabids</taxon>
        <taxon>Fabales</taxon>
        <taxon>Fabaceae</taxon>
        <taxon>Papilionoideae</taxon>
        <taxon>50 kb inversion clade</taxon>
        <taxon>NPAAA clade</taxon>
        <taxon>indigoferoid/millettioid clade</taxon>
        <taxon>Phaseoleae</taxon>
        <taxon>Phaseolus</taxon>
    </lineage>
</organism>
<sequence length="97" mass="11075">MGFNIQPYGIQSMLMEDHRYLSGLDEATNTFPLLLELPLVPMTVQILDALVEEGSENMEVRDKEQIVSRMKAAVASKQFGLENTICSDPFYYEKVVW</sequence>
<dbReference type="STRING" id="3885.V7C0Z9"/>
<reference evidence="2" key="1">
    <citation type="journal article" date="2014" name="Nat. Genet.">
        <title>A reference genome for common bean and genome-wide analysis of dual domestications.</title>
        <authorList>
            <person name="Schmutz J."/>
            <person name="McClean P.E."/>
            <person name="Mamidi S."/>
            <person name="Wu G.A."/>
            <person name="Cannon S.B."/>
            <person name="Grimwood J."/>
            <person name="Jenkins J."/>
            <person name="Shu S."/>
            <person name="Song Q."/>
            <person name="Chavarro C."/>
            <person name="Torres-Torres M."/>
            <person name="Geffroy V."/>
            <person name="Moghaddam S.M."/>
            <person name="Gao D."/>
            <person name="Abernathy B."/>
            <person name="Barry K."/>
            <person name="Blair M."/>
            <person name="Brick M.A."/>
            <person name="Chovatia M."/>
            <person name="Gepts P."/>
            <person name="Goodstein D.M."/>
            <person name="Gonzales M."/>
            <person name="Hellsten U."/>
            <person name="Hyten D.L."/>
            <person name="Jia G."/>
            <person name="Kelly J.D."/>
            <person name="Kudrna D."/>
            <person name="Lee R."/>
            <person name="Richard M.M."/>
            <person name="Miklas P.N."/>
            <person name="Osorno J.M."/>
            <person name="Rodrigues J."/>
            <person name="Thareau V."/>
            <person name="Urrea C.A."/>
            <person name="Wang M."/>
            <person name="Yu Y."/>
            <person name="Zhang M."/>
            <person name="Wing R.A."/>
            <person name="Cregan P.B."/>
            <person name="Rokhsar D.S."/>
            <person name="Jackson S.A."/>
        </authorList>
    </citation>
    <scope>NUCLEOTIDE SEQUENCE [LARGE SCALE GENOMIC DNA]</scope>
    <source>
        <strain evidence="2">cv. G19833</strain>
    </source>
</reference>
<proteinExistence type="predicted"/>
<dbReference type="eggNOG" id="KOG0362">
    <property type="taxonomic scope" value="Eukaryota"/>
</dbReference>
<name>V7C0Z9_PHAVU</name>
<dbReference type="Gramene" id="ESW23842">
    <property type="protein sequence ID" value="ESW23842"/>
    <property type="gene ID" value="PHAVU_004G080500g"/>
</dbReference>
<accession>V7C0Z9</accession>
<dbReference type="AlphaFoldDB" id="V7C0Z9"/>